<keyword evidence="1" id="KW-1133">Transmembrane helix</keyword>
<dbReference type="AlphaFoldDB" id="A0A1W1V110"/>
<gene>
    <name evidence="2" type="ORF">SAMN00017477_1000</name>
</gene>
<dbReference type="Proteomes" id="UP000192368">
    <property type="component" value="Unassembled WGS sequence"/>
</dbReference>
<dbReference type="RefSeq" id="WP_084230618.1">
    <property type="nucleotide sequence ID" value="NZ_FWWR01000009.1"/>
</dbReference>
<dbReference type="Pfam" id="PF09682">
    <property type="entry name" value="Phage_holin_6_1"/>
    <property type="match status" value="1"/>
</dbReference>
<accession>A0A1W1V110</accession>
<protein>
    <submittedName>
        <fullName evidence="2">Bacteriophage holin of superfamily 6 (Holin_LLH)</fullName>
    </submittedName>
</protein>
<reference evidence="3" key="1">
    <citation type="submission" date="2017-04" db="EMBL/GenBank/DDBJ databases">
        <authorList>
            <person name="Varghese N."/>
            <person name="Submissions S."/>
        </authorList>
    </citation>
    <scope>NUCLEOTIDE SEQUENCE [LARGE SCALE GENOMIC DNA]</scope>
    <source>
        <strain evidence="3">DSM 20463</strain>
    </source>
</reference>
<name>A0A1W1V110_PEPAS</name>
<dbReference type="EMBL" id="FWWR01000009">
    <property type="protein sequence ID" value="SMB87013.1"/>
    <property type="molecule type" value="Genomic_DNA"/>
</dbReference>
<organism evidence="2 3">
    <name type="scientific">Peptoniphilus asaccharolyticus DSM 20463</name>
    <dbReference type="NCBI Taxonomy" id="573058"/>
    <lineage>
        <taxon>Bacteria</taxon>
        <taxon>Bacillati</taxon>
        <taxon>Bacillota</taxon>
        <taxon>Tissierellia</taxon>
        <taxon>Tissierellales</taxon>
        <taxon>Peptoniphilaceae</taxon>
        <taxon>Peptoniphilus</taxon>
    </lineage>
</organism>
<dbReference type="STRING" id="573058.SAMN00017477_1000"/>
<sequence length="116" mass="13535">MKKEYFEILVLLLKVGLIVLSVYIVPSAKKFLDANVSKEQKEQAKFWTLMAVKFAETIYKEKGQGKLKKEWVLEWLNRNKITISKEQADILIDTIVKEFNKNGWDTDIINSLKEQA</sequence>
<keyword evidence="3" id="KW-1185">Reference proteome</keyword>
<evidence type="ECO:0000313" key="2">
    <source>
        <dbReference type="EMBL" id="SMB87013.1"/>
    </source>
</evidence>
<evidence type="ECO:0000313" key="3">
    <source>
        <dbReference type="Proteomes" id="UP000192368"/>
    </source>
</evidence>
<keyword evidence="1" id="KW-0472">Membrane</keyword>
<evidence type="ECO:0000256" key="1">
    <source>
        <dbReference type="SAM" id="Phobius"/>
    </source>
</evidence>
<proteinExistence type="predicted"/>
<dbReference type="OrthoDB" id="1699125at2"/>
<feature type="transmembrane region" description="Helical" evidence="1">
    <location>
        <begin position="6"/>
        <end position="25"/>
    </location>
</feature>
<keyword evidence="1" id="KW-0812">Transmembrane</keyword>
<dbReference type="InterPro" id="IPR010026">
    <property type="entry name" value="Phage_holin_LL-H"/>
</dbReference>